<dbReference type="EMBL" id="JBEUWX010000002">
    <property type="protein sequence ID" value="MFA9950811.1"/>
    <property type="molecule type" value="Genomic_DNA"/>
</dbReference>
<name>A0ABV4UGT1_9RHOO</name>
<evidence type="ECO:0000313" key="1">
    <source>
        <dbReference type="EMBL" id="MFA9950811.1"/>
    </source>
</evidence>
<dbReference type="Proteomes" id="UP001574673">
    <property type="component" value="Unassembled WGS sequence"/>
</dbReference>
<gene>
    <name evidence="1" type="ORF">ABCS64_10845</name>
</gene>
<organism evidence="1 2">
    <name type="scientific">Dentiradicibacter hellwigii</name>
    <dbReference type="NCBI Taxonomy" id="3149053"/>
    <lineage>
        <taxon>Bacteria</taxon>
        <taxon>Pseudomonadati</taxon>
        <taxon>Pseudomonadota</taxon>
        <taxon>Betaproteobacteria</taxon>
        <taxon>Rhodocyclales</taxon>
        <taxon>Rhodocyclaceae</taxon>
        <taxon>Dentiradicibacter</taxon>
    </lineage>
</organism>
<evidence type="ECO:0000313" key="2">
    <source>
        <dbReference type="Proteomes" id="UP001574673"/>
    </source>
</evidence>
<comment type="caution">
    <text evidence="1">The sequence shown here is derived from an EMBL/GenBank/DDBJ whole genome shotgun (WGS) entry which is preliminary data.</text>
</comment>
<keyword evidence="2" id="KW-1185">Reference proteome</keyword>
<proteinExistence type="predicted"/>
<reference evidence="2" key="1">
    <citation type="submission" date="2024-06" db="EMBL/GenBank/DDBJ databases">
        <title>Radixoralia hellwigii gen. nov., sp nov., isolated from a root canal in the human oral cavity.</title>
        <authorList>
            <person name="Bartsch S."/>
            <person name="Wittmer A."/>
            <person name="Schulz A.-K."/>
            <person name="Neumann-Schaal M."/>
            <person name="Wolf J."/>
            <person name="Gronow S."/>
            <person name="Tennert C."/>
            <person name="Haecker G."/>
            <person name="Cieplik F."/>
            <person name="Al-Ahmad A."/>
        </authorList>
    </citation>
    <scope>NUCLEOTIDE SEQUENCE [LARGE SCALE GENOMIC DNA]</scope>
    <source>
        <strain evidence="2">Wk13</strain>
    </source>
</reference>
<protein>
    <submittedName>
        <fullName evidence="1">Uncharacterized protein</fullName>
    </submittedName>
</protein>
<sequence length="69" mass="7530">MARHEQKNAIIANRCGGFDIGIKAAVTGMNTPVLPRQAKGFAVFDTVSTDKRPADIFRIIAAFRGKRRG</sequence>
<dbReference type="RefSeq" id="WP_418891842.1">
    <property type="nucleotide sequence ID" value="NZ_JBEUWX010000002.1"/>
</dbReference>
<accession>A0ABV4UGT1</accession>